<dbReference type="InterPro" id="IPR023997">
    <property type="entry name" value="TonB-dep_OMP_SusC/RagA_CS"/>
</dbReference>
<dbReference type="InterPro" id="IPR008969">
    <property type="entry name" value="CarboxyPept-like_regulatory"/>
</dbReference>
<keyword evidence="4 8" id="KW-0812">Transmembrane</keyword>
<comment type="subcellular location">
    <subcellularLocation>
        <location evidence="1 8">Cell outer membrane</location>
        <topology evidence="1 8">Multi-pass membrane protein</topology>
    </subcellularLocation>
</comment>
<dbReference type="SUPFAM" id="SSF49464">
    <property type="entry name" value="Carboxypeptidase regulatory domain-like"/>
    <property type="match status" value="1"/>
</dbReference>
<feature type="domain" description="TonB-dependent receptor plug" evidence="11">
    <location>
        <begin position="109"/>
        <end position="244"/>
    </location>
</feature>
<evidence type="ECO:0000259" key="11">
    <source>
        <dbReference type="Pfam" id="PF07715"/>
    </source>
</evidence>
<accession>A0A291QYV7</accession>
<evidence type="ECO:0000256" key="3">
    <source>
        <dbReference type="ARBA" id="ARBA00022452"/>
    </source>
</evidence>
<dbReference type="InterPro" id="IPR037066">
    <property type="entry name" value="Plug_dom_sf"/>
</dbReference>
<dbReference type="Gene3D" id="2.170.130.10">
    <property type="entry name" value="TonB-dependent receptor, plug domain"/>
    <property type="match status" value="1"/>
</dbReference>
<dbReference type="Pfam" id="PF13715">
    <property type="entry name" value="CarbopepD_reg_2"/>
    <property type="match status" value="1"/>
</dbReference>
<dbReference type="Pfam" id="PF00593">
    <property type="entry name" value="TonB_dep_Rec_b-barrel"/>
    <property type="match status" value="1"/>
</dbReference>
<dbReference type="AlphaFoldDB" id="A0A291QYV7"/>
<reference evidence="12 13" key="1">
    <citation type="submission" date="2017-10" db="EMBL/GenBank/DDBJ databases">
        <title>Paenichitinophaga pekingensis gen. nov., sp. nov., isolated from activated sludge.</title>
        <authorList>
            <person name="Jin D."/>
            <person name="Kong X."/>
            <person name="Deng Y."/>
            <person name="Bai Z."/>
        </authorList>
    </citation>
    <scope>NUCLEOTIDE SEQUENCE [LARGE SCALE GENOMIC DNA]</scope>
    <source>
        <strain evidence="12 13">13</strain>
    </source>
</reference>
<keyword evidence="7 8" id="KW-0998">Cell outer membrane</keyword>
<dbReference type="PROSITE" id="PS52016">
    <property type="entry name" value="TONB_DEPENDENT_REC_3"/>
    <property type="match status" value="1"/>
</dbReference>
<keyword evidence="5 9" id="KW-0798">TonB box</keyword>
<dbReference type="OrthoDB" id="9768177at2"/>
<dbReference type="Proteomes" id="UP000220133">
    <property type="component" value="Chromosome"/>
</dbReference>
<name>A0A291QYV7_9BACT</name>
<keyword evidence="3 8" id="KW-1134">Transmembrane beta strand</keyword>
<dbReference type="GO" id="GO:0009279">
    <property type="term" value="C:cell outer membrane"/>
    <property type="evidence" value="ECO:0007669"/>
    <property type="project" value="UniProtKB-SubCell"/>
</dbReference>
<evidence type="ECO:0000256" key="1">
    <source>
        <dbReference type="ARBA" id="ARBA00004571"/>
    </source>
</evidence>
<dbReference type="KEGG" id="cbae:COR50_19260"/>
<evidence type="ECO:0000259" key="10">
    <source>
        <dbReference type="Pfam" id="PF00593"/>
    </source>
</evidence>
<proteinExistence type="inferred from homology"/>
<dbReference type="EMBL" id="CP023777">
    <property type="protein sequence ID" value="ATL49140.1"/>
    <property type="molecule type" value="Genomic_DNA"/>
</dbReference>
<dbReference type="InterPro" id="IPR000531">
    <property type="entry name" value="Beta-barrel_TonB"/>
</dbReference>
<organism evidence="12 13">
    <name type="scientific">Chitinophaga caeni</name>
    <dbReference type="NCBI Taxonomy" id="2029983"/>
    <lineage>
        <taxon>Bacteria</taxon>
        <taxon>Pseudomonadati</taxon>
        <taxon>Bacteroidota</taxon>
        <taxon>Chitinophagia</taxon>
        <taxon>Chitinophagales</taxon>
        <taxon>Chitinophagaceae</taxon>
        <taxon>Chitinophaga</taxon>
    </lineage>
</organism>
<evidence type="ECO:0000256" key="7">
    <source>
        <dbReference type="ARBA" id="ARBA00023237"/>
    </source>
</evidence>
<keyword evidence="6 8" id="KW-0472">Membrane</keyword>
<evidence type="ECO:0000256" key="6">
    <source>
        <dbReference type="ARBA" id="ARBA00023136"/>
    </source>
</evidence>
<evidence type="ECO:0000256" key="5">
    <source>
        <dbReference type="ARBA" id="ARBA00023077"/>
    </source>
</evidence>
<dbReference type="Pfam" id="PF07715">
    <property type="entry name" value="Plug"/>
    <property type="match status" value="1"/>
</dbReference>
<comment type="similarity">
    <text evidence="8 9">Belongs to the TonB-dependent receptor family.</text>
</comment>
<feature type="domain" description="TonB-dependent receptor-like beta-barrel" evidence="10">
    <location>
        <begin position="453"/>
        <end position="1002"/>
    </location>
</feature>
<keyword evidence="13" id="KW-1185">Reference proteome</keyword>
<evidence type="ECO:0000256" key="4">
    <source>
        <dbReference type="ARBA" id="ARBA00022692"/>
    </source>
</evidence>
<dbReference type="SUPFAM" id="SSF56935">
    <property type="entry name" value="Porins"/>
    <property type="match status" value="1"/>
</dbReference>
<dbReference type="InterPro" id="IPR036942">
    <property type="entry name" value="Beta-barrel_TonB_sf"/>
</dbReference>
<dbReference type="InterPro" id="IPR039426">
    <property type="entry name" value="TonB-dep_rcpt-like"/>
</dbReference>
<keyword evidence="2 8" id="KW-0813">Transport</keyword>
<dbReference type="Gene3D" id="2.40.170.20">
    <property type="entry name" value="TonB-dependent receptor, beta-barrel domain"/>
    <property type="match status" value="1"/>
</dbReference>
<dbReference type="InterPro" id="IPR023996">
    <property type="entry name" value="TonB-dep_OMP_SusC/RagA"/>
</dbReference>
<evidence type="ECO:0000256" key="8">
    <source>
        <dbReference type="PROSITE-ProRule" id="PRU01360"/>
    </source>
</evidence>
<sequence length="1046" mass="114933">MLCLCSILTHIPAYAQVKNIKGVIHDDKGNALPGATVKVKNLNVAVVTDADGKFTINVPAEGKVLVFSFIGLETSEEPIGQKTHFDIILKTAARNLGDVVVIGYGSQNRQDVNGSVSSVKAKDIENLAQSSIDQMLQGKAAGVMVTQNSGQPGSLTSVRIRGVTSLTMSNEPLYVIDGVQISGDGRNASSSGRSVVSGPQSLSGGGQTALSPLAALNPNDILSIDILKDASATAIFGSRASNGVVIITTKKGKNGTGRLNYDGYYGIQQPSKYLDVMNLRQYATLENELATAYGVEPRQEFADISLLGKGTDWQREIFQDAAMQNHSLSFSGGKDGVNYYLSGGFMDQDGIVIGSYFKRYSVRANVDGQVNRWLKVGTNITASRTKENITVNDLKEGIVSLALQQAPDIAVYNMDGTFAGPEAGKDDGEGNENPVAKALSVKNWVTRNKILGNIYADFTFSKDVSFRSELSGDFNFAGNTIFKPTYKWGRFENKSATLYEGRNNSIFWSVRNYLTYHHVFDKHSITAMVGHEAMESSWEGISAMRQGFYTNDIYAIDAGSVDGASNGGYKGSGSQQSFYGRVLYDFNNRYGLTATMRADGSSKYDQIAKNQWGYFPAFAASWKLYNEPFMQQINKVVNNIRLKAGWGVVGNQDIAGFLYGSSLAAEPTGMGTGFRTARFPNPDLKWESATQTNIGIDFSVLNERLFATVEWYSKISKDFLYQLPLPTYLTGAPDYNGGVAPPYVNLGKMHNQGIDVTLTYKTMPGKDFNWSSTLTFSQYKNNVQELYLKDFDITKTLTSGFLSFPLTRTIEGQSMGLFYGYKADGIFKDAASIHDQPRQFGADFGEANGETWLGDVKYVDVNGDGEVNELDRTFIGSPHPKFTFGFNNTFSYKNIDLNIFLQGSYGNKILNLTKVSAGGLQRLYTNQFADVADFYRADNTDTDIPRARRGDDNPNLFLSDRFMEDGSYLRIQTVNLGYNFNPALLRRLHLTRLKAFASVQNLYTFTKYSGYDPEVGAYNGDALQLGIDNGRYPTPRVITFGLNAEF</sequence>
<dbReference type="Gene3D" id="2.60.40.1120">
    <property type="entry name" value="Carboxypeptidase-like, regulatory domain"/>
    <property type="match status" value="1"/>
</dbReference>
<protein>
    <submittedName>
        <fullName evidence="12">SusC/RagA family protein</fullName>
    </submittedName>
</protein>
<gene>
    <name evidence="12" type="ORF">COR50_19260</name>
</gene>
<evidence type="ECO:0000313" key="13">
    <source>
        <dbReference type="Proteomes" id="UP000220133"/>
    </source>
</evidence>
<dbReference type="NCBIfam" id="TIGR04057">
    <property type="entry name" value="SusC_RagA_signa"/>
    <property type="match status" value="1"/>
</dbReference>
<evidence type="ECO:0000256" key="2">
    <source>
        <dbReference type="ARBA" id="ARBA00022448"/>
    </source>
</evidence>
<evidence type="ECO:0000256" key="9">
    <source>
        <dbReference type="RuleBase" id="RU003357"/>
    </source>
</evidence>
<evidence type="ECO:0000313" key="12">
    <source>
        <dbReference type="EMBL" id="ATL49140.1"/>
    </source>
</evidence>
<dbReference type="InterPro" id="IPR012910">
    <property type="entry name" value="Plug_dom"/>
</dbReference>
<dbReference type="NCBIfam" id="TIGR04056">
    <property type="entry name" value="OMP_RagA_SusC"/>
    <property type="match status" value="1"/>
</dbReference>